<evidence type="ECO:0000313" key="2">
    <source>
        <dbReference type="Proteomes" id="UP000078540"/>
    </source>
</evidence>
<organism evidence="1 2">
    <name type="scientific">Atta colombica</name>
    <dbReference type="NCBI Taxonomy" id="520822"/>
    <lineage>
        <taxon>Eukaryota</taxon>
        <taxon>Metazoa</taxon>
        <taxon>Ecdysozoa</taxon>
        <taxon>Arthropoda</taxon>
        <taxon>Hexapoda</taxon>
        <taxon>Insecta</taxon>
        <taxon>Pterygota</taxon>
        <taxon>Neoptera</taxon>
        <taxon>Endopterygota</taxon>
        <taxon>Hymenoptera</taxon>
        <taxon>Apocrita</taxon>
        <taxon>Aculeata</taxon>
        <taxon>Formicoidea</taxon>
        <taxon>Formicidae</taxon>
        <taxon>Myrmicinae</taxon>
        <taxon>Atta</taxon>
    </lineage>
</organism>
<evidence type="ECO:0000313" key="1">
    <source>
        <dbReference type="EMBL" id="KYM79214.1"/>
    </source>
</evidence>
<dbReference type="Proteomes" id="UP000078540">
    <property type="component" value="Unassembled WGS sequence"/>
</dbReference>
<sequence length="238" mass="26464">MRRRKARRREEIEEERESIAAIYPYSSSDIGVCSYLSNKALRDSRWVRGCKRDRTGFNGRTRAPNVTPPEVRLMRPSGVTRHLASGTTITFGIPIFDLESRMMDGDETNDVSVSRRGRIEELKEIRANQATLEGQERYWVPTIGATVGDSILLRQAAVRHFRADLVGQSAVHSCVQEMSQLAKLFYPNAGIASVSFSVNDRSCATICRTDKPEASAFISWLFSSATGQPARVDSDSGG</sequence>
<name>A0A195B4V5_9HYME</name>
<dbReference type="AlphaFoldDB" id="A0A195B4V5"/>
<keyword evidence="2" id="KW-1185">Reference proteome</keyword>
<protein>
    <submittedName>
        <fullName evidence="1">Uncharacterized protein</fullName>
    </submittedName>
</protein>
<gene>
    <name evidence="1" type="ORF">ALC53_10379</name>
</gene>
<reference evidence="1 2" key="1">
    <citation type="submission" date="2015-09" db="EMBL/GenBank/DDBJ databases">
        <title>Atta colombica WGS genome.</title>
        <authorList>
            <person name="Nygaard S."/>
            <person name="Hu H."/>
            <person name="Boomsma J."/>
            <person name="Zhang G."/>
        </authorList>
    </citation>
    <scope>NUCLEOTIDE SEQUENCE [LARGE SCALE GENOMIC DNA]</scope>
    <source>
        <strain evidence="1">Treedump-2</strain>
        <tissue evidence="1">Whole body</tissue>
    </source>
</reference>
<dbReference type="EMBL" id="KQ976618">
    <property type="protein sequence ID" value="KYM79214.1"/>
    <property type="molecule type" value="Genomic_DNA"/>
</dbReference>
<proteinExistence type="predicted"/>
<accession>A0A195B4V5</accession>